<accession>A0ABU5EDM9</accession>
<dbReference type="PROSITE" id="PS51257">
    <property type="entry name" value="PROKAR_LIPOPROTEIN"/>
    <property type="match status" value="1"/>
</dbReference>
<organism evidence="2 3">
    <name type="scientific">Dongia soli</name>
    <dbReference type="NCBI Taxonomy" id="600628"/>
    <lineage>
        <taxon>Bacteria</taxon>
        <taxon>Pseudomonadati</taxon>
        <taxon>Pseudomonadota</taxon>
        <taxon>Alphaproteobacteria</taxon>
        <taxon>Rhodospirillales</taxon>
        <taxon>Dongiaceae</taxon>
        <taxon>Dongia</taxon>
    </lineage>
</organism>
<feature type="signal peptide" evidence="1">
    <location>
        <begin position="1"/>
        <end position="23"/>
    </location>
</feature>
<comment type="caution">
    <text evidence="2">The sequence shown here is derived from an EMBL/GenBank/DDBJ whole genome shotgun (WGS) entry which is preliminary data.</text>
</comment>
<keyword evidence="1" id="KW-0732">Signal</keyword>
<name>A0ABU5EDM9_9PROT</name>
<sequence>MMGTRKLATAAAILLSCTSTSLAEGTPPIEFLAATKATAMDVCLSNMNALFRESLPSFGIVAGVKDSFARAIFIPEQKQILIFAGFKATDDKHKNRVAAEVLAKSLIEMHLPGAIPGKVYETLCTPAGHSFDELGGFTDHIRVNVTVPETRSDDPKPHLILCDGTVSEDKVSCSTFEPS</sequence>
<dbReference type="Proteomes" id="UP001279642">
    <property type="component" value="Unassembled WGS sequence"/>
</dbReference>
<reference evidence="2 3" key="1">
    <citation type="journal article" date="2016" name="Antonie Van Leeuwenhoek">
        <title>Dongia soli sp. nov., isolated from soil from Dokdo, Korea.</title>
        <authorList>
            <person name="Kim D.U."/>
            <person name="Lee H."/>
            <person name="Kim H."/>
            <person name="Kim S.G."/>
            <person name="Ka J.O."/>
        </authorList>
    </citation>
    <scope>NUCLEOTIDE SEQUENCE [LARGE SCALE GENOMIC DNA]</scope>
    <source>
        <strain evidence="2 3">D78</strain>
    </source>
</reference>
<evidence type="ECO:0000256" key="1">
    <source>
        <dbReference type="SAM" id="SignalP"/>
    </source>
</evidence>
<dbReference type="RefSeq" id="WP_320509383.1">
    <property type="nucleotide sequence ID" value="NZ_JAXCLW010000004.1"/>
</dbReference>
<protein>
    <submittedName>
        <fullName evidence="2">Uncharacterized protein</fullName>
    </submittedName>
</protein>
<proteinExistence type="predicted"/>
<feature type="chain" id="PRO_5045216546" evidence="1">
    <location>
        <begin position="24"/>
        <end position="179"/>
    </location>
</feature>
<evidence type="ECO:0000313" key="3">
    <source>
        <dbReference type="Proteomes" id="UP001279642"/>
    </source>
</evidence>
<evidence type="ECO:0000313" key="2">
    <source>
        <dbReference type="EMBL" id="MDY0884318.1"/>
    </source>
</evidence>
<keyword evidence="3" id="KW-1185">Reference proteome</keyword>
<gene>
    <name evidence="2" type="ORF">SMD27_15855</name>
</gene>
<dbReference type="EMBL" id="JAXCLW010000004">
    <property type="protein sequence ID" value="MDY0884318.1"/>
    <property type="molecule type" value="Genomic_DNA"/>
</dbReference>